<reference evidence="2" key="1">
    <citation type="submission" date="2022-11" db="UniProtKB">
        <authorList>
            <consortium name="WormBaseParasite"/>
        </authorList>
    </citation>
    <scope>IDENTIFICATION</scope>
</reference>
<evidence type="ECO:0000313" key="1">
    <source>
        <dbReference type="Proteomes" id="UP000887565"/>
    </source>
</evidence>
<proteinExistence type="predicted"/>
<dbReference type="AlphaFoldDB" id="A0A915HHZ4"/>
<evidence type="ECO:0000313" key="2">
    <source>
        <dbReference type="WBParaSite" id="nRc.2.0.1.t00931-RA"/>
    </source>
</evidence>
<dbReference type="Proteomes" id="UP000887565">
    <property type="component" value="Unplaced"/>
</dbReference>
<organism evidence="1 2">
    <name type="scientific">Romanomermis culicivorax</name>
    <name type="common">Nematode worm</name>
    <dbReference type="NCBI Taxonomy" id="13658"/>
    <lineage>
        <taxon>Eukaryota</taxon>
        <taxon>Metazoa</taxon>
        <taxon>Ecdysozoa</taxon>
        <taxon>Nematoda</taxon>
        <taxon>Enoplea</taxon>
        <taxon>Dorylaimia</taxon>
        <taxon>Mermithida</taxon>
        <taxon>Mermithoidea</taxon>
        <taxon>Mermithidae</taxon>
        <taxon>Romanomermis</taxon>
    </lineage>
</organism>
<protein>
    <submittedName>
        <fullName evidence="2">Uncharacterized protein</fullName>
    </submittedName>
</protein>
<dbReference type="WBParaSite" id="nRc.2.0.1.t00931-RA">
    <property type="protein sequence ID" value="nRc.2.0.1.t00931-RA"/>
    <property type="gene ID" value="nRc.2.0.1.g00931"/>
</dbReference>
<accession>A0A915HHZ4</accession>
<sequence>MDFIYAIIISLTYEIFNVAAEPVVVASPRQNSSPDMAAPLLDTKVAHRLSPRKAKHRPAGCSMTCMRRMKQDIDDDEEFSQFILKQSKPYRFQSQFDDNMLRKYCQKMNKTMNCVNPCPGGTVKTIAMQALSLPKYMCIETRFFDYAPCFKRVTKRMEKICHLKSRCGEHKFELETFMNNPLSNAEDVNRLVQSTCKYEC</sequence>
<keyword evidence="1" id="KW-1185">Reference proteome</keyword>
<name>A0A915HHZ4_ROMCU</name>